<evidence type="ECO:0000313" key="7">
    <source>
        <dbReference type="Proteomes" id="UP001501183"/>
    </source>
</evidence>
<feature type="region of interest" description="Disordered" evidence="4">
    <location>
        <begin position="1"/>
        <end position="24"/>
    </location>
</feature>
<evidence type="ECO:0000256" key="3">
    <source>
        <dbReference type="ARBA" id="ARBA00033164"/>
    </source>
</evidence>
<evidence type="ECO:0000259" key="5">
    <source>
        <dbReference type="Pfam" id="PF00849"/>
    </source>
</evidence>
<dbReference type="InterPro" id="IPR020103">
    <property type="entry name" value="PsdUridine_synth_cat_dom_sf"/>
</dbReference>
<dbReference type="PANTHER" id="PTHR21600">
    <property type="entry name" value="MITOCHONDRIAL RNA PSEUDOURIDINE SYNTHASE"/>
    <property type="match status" value="1"/>
</dbReference>
<dbReference type="Gene3D" id="3.30.2350.10">
    <property type="entry name" value="Pseudouridine synthase"/>
    <property type="match status" value="1"/>
</dbReference>
<dbReference type="InterPro" id="IPR050188">
    <property type="entry name" value="RluA_PseudoU_synthase"/>
</dbReference>
<gene>
    <name evidence="6" type="ORF">GCM10023094_10430</name>
</gene>
<evidence type="ECO:0000256" key="2">
    <source>
        <dbReference type="ARBA" id="ARBA00031870"/>
    </source>
</evidence>
<sequence>MARRRTATRPPLPLRDGLGPDRIRVPDDHPATALGVHLRAVAPEDDWDARFAAGEVVNRTGRPLGPADACPPGLLVYFYREPPVEDPVPFEVDVLHHADGLLVVDKPHFLATIPRGRHIRESVVVRLRRELDVPDLVPVHRLDRMTAGVLVCTTDPRLRKPYQQLFEQRRVVKEYEAVAGHAPGREFPCTVRSRIAKRHGEPTAREVPGEPNAHTEIDLIEVAGEHARYRLLPTTGRTHQLRLHMWSLGVPVVGDDFYPTLRDRAPGDFTDPLRLLARSVRFPDPVTGETRVFTSRRTLPVGTR</sequence>
<keyword evidence="7" id="KW-1185">Reference proteome</keyword>
<evidence type="ECO:0000256" key="4">
    <source>
        <dbReference type="SAM" id="MobiDB-lite"/>
    </source>
</evidence>
<proteinExistence type="predicted"/>
<dbReference type="Pfam" id="PF00849">
    <property type="entry name" value="PseudoU_synth_2"/>
    <property type="match status" value="1"/>
</dbReference>
<dbReference type="PANTHER" id="PTHR21600:SF84">
    <property type="entry name" value="PSEUDOURIDINE SYNTHASE RSUA_RLUA-LIKE DOMAIN-CONTAINING PROTEIN"/>
    <property type="match status" value="1"/>
</dbReference>
<evidence type="ECO:0000256" key="1">
    <source>
        <dbReference type="ARBA" id="ARBA00000073"/>
    </source>
</evidence>
<protein>
    <recommendedName>
        <fullName evidence="2">RNA pseudouridylate synthase</fullName>
    </recommendedName>
    <alternativeName>
        <fullName evidence="3">RNA-uridine isomerase</fullName>
    </alternativeName>
</protein>
<feature type="domain" description="Pseudouridine synthase RsuA/RluA-like" evidence="5">
    <location>
        <begin position="101"/>
        <end position="245"/>
    </location>
</feature>
<dbReference type="InterPro" id="IPR006145">
    <property type="entry name" value="PsdUridine_synth_RsuA/RluA"/>
</dbReference>
<name>A0ABP8NYM9_9NOCA</name>
<accession>A0ABP8NYM9</accession>
<reference evidence="7" key="1">
    <citation type="journal article" date="2019" name="Int. J. Syst. Evol. Microbiol.">
        <title>The Global Catalogue of Microorganisms (GCM) 10K type strain sequencing project: providing services to taxonomists for standard genome sequencing and annotation.</title>
        <authorList>
            <consortium name="The Broad Institute Genomics Platform"/>
            <consortium name="The Broad Institute Genome Sequencing Center for Infectious Disease"/>
            <person name="Wu L."/>
            <person name="Ma J."/>
        </authorList>
    </citation>
    <scope>NUCLEOTIDE SEQUENCE [LARGE SCALE GENOMIC DNA]</scope>
    <source>
        <strain evidence="7">JCM 32206</strain>
    </source>
</reference>
<comment type="caution">
    <text evidence="6">The sequence shown here is derived from an EMBL/GenBank/DDBJ whole genome shotgun (WGS) entry which is preliminary data.</text>
</comment>
<dbReference type="SUPFAM" id="SSF55120">
    <property type="entry name" value="Pseudouridine synthase"/>
    <property type="match status" value="1"/>
</dbReference>
<organism evidence="6 7">
    <name type="scientific">Rhodococcus olei</name>
    <dbReference type="NCBI Taxonomy" id="2161675"/>
    <lineage>
        <taxon>Bacteria</taxon>
        <taxon>Bacillati</taxon>
        <taxon>Actinomycetota</taxon>
        <taxon>Actinomycetes</taxon>
        <taxon>Mycobacteriales</taxon>
        <taxon>Nocardiaceae</taxon>
        <taxon>Rhodococcus</taxon>
    </lineage>
</organism>
<evidence type="ECO:0000313" key="6">
    <source>
        <dbReference type="EMBL" id="GAA4474570.1"/>
    </source>
</evidence>
<dbReference type="Proteomes" id="UP001501183">
    <property type="component" value="Unassembled WGS sequence"/>
</dbReference>
<comment type="catalytic activity">
    <reaction evidence="1">
        <text>a uridine in RNA = a pseudouridine in RNA</text>
        <dbReference type="Rhea" id="RHEA:48348"/>
        <dbReference type="Rhea" id="RHEA-COMP:12068"/>
        <dbReference type="Rhea" id="RHEA-COMP:12069"/>
        <dbReference type="ChEBI" id="CHEBI:65314"/>
        <dbReference type="ChEBI" id="CHEBI:65315"/>
    </reaction>
</comment>
<dbReference type="RefSeq" id="WP_345342696.1">
    <property type="nucleotide sequence ID" value="NZ_BAABFB010000023.1"/>
</dbReference>
<dbReference type="EMBL" id="BAABFB010000023">
    <property type="protein sequence ID" value="GAA4474570.1"/>
    <property type="molecule type" value="Genomic_DNA"/>
</dbReference>